<keyword evidence="7" id="KW-0067">ATP-binding</keyword>
<comment type="catalytic activity">
    <reaction evidence="9">
        <text>L-seryl-[protein] + ATP = O-phospho-L-seryl-[protein] + ADP + H(+)</text>
        <dbReference type="Rhea" id="RHEA:17989"/>
        <dbReference type="Rhea" id="RHEA-COMP:9863"/>
        <dbReference type="Rhea" id="RHEA-COMP:11604"/>
        <dbReference type="ChEBI" id="CHEBI:15378"/>
        <dbReference type="ChEBI" id="CHEBI:29999"/>
        <dbReference type="ChEBI" id="CHEBI:30616"/>
        <dbReference type="ChEBI" id="CHEBI:83421"/>
        <dbReference type="ChEBI" id="CHEBI:456216"/>
        <dbReference type="EC" id="2.7.12.1"/>
    </reaction>
</comment>
<evidence type="ECO:0000313" key="15">
    <source>
        <dbReference type="EMBL" id="KAI1239332.1"/>
    </source>
</evidence>
<dbReference type="PANTHER" id="PTHR24058:SF51">
    <property type="entry name" value="DUAL SPECIFICITY TYROSINE-PHOSPHORYLATION-REGULATED KINASE 2"/>
    <property type="match status" value="1"/>
</dbReference>
<evidence type="ECO:0000256" key="3">
    <source>
        <dbReference type="ARBA" id="ARBA00022527"/>
    </source>
</evidence>
<dbReference type="GO" id="GO:0004712">
    <property type="term" value="F:protein serine/threonine/tyrosine kinase activity"/>
    <property type="evidence" value="ECO:0007669"/>
    <property type="project" value="UniProtKB-EC"/>
</dbReference>
<dbReference type="Pfam" id="PF00069">
    <property type="entry name" value="Pkinase"/>
    <property type="match status" value="1"/>
</dbReference>
<evidence type="ECO:0000256" key="10">
    <source>
        <dbReference type="ARBA" id="ARBA00049308"/>
    </source>
</evidence>
<dbReference type="EMBL" id="JADDUC010000348">
    <property type="protein sequence ID" value="KAG0114059.1"/>
    <property type="molecule type" value="Genomic_DNA"/>
</dbReference>
<dbReference type="EC" id="2.7.12.1" evidence="2"/>
<gene>
    <name evidence="15" type="ORF">IHE44_0012450</name>
    <name evidence="14" type="ORF">IHE44_008949</name>
</gene>
<dbReference type="SMART" id="SM00220">
    <property type="entry name" value="S_TKc"/>
    <property type="match status" value="1"/>
</dbReference>
<dbReference type="EMBL" id="JADDUC020000005">
    <property type="protein sequence ID" value="KAI1239332.1"/>
    <property type="molecule type" value="Genomic_DNA"/>
</dbReference>
<dbReference type="InterPro" id="IPR050494">
    <property type="entry name" value="Ser_Thr_dual-spec_kinase"/>
</dbReference>
<keyword evidence="16" id="KW-1185">Reference proteome</keyword>
<evidence type="ECO:0000256" key="12">
    <source>
        <dbReference type="SAM" id="MobiDB-lite"/>
    </source>
</evidence>
<organism evidence="14">
    <name type="scientific">Lamprotornis superbus</name>
    <dbReference type="NCBI Taxonomy" id="245042"/>
    <lineage>
        <taxon>Eukaryota</taxon>
        <taxon>Metazoa</taxon>
        <taxon>Chordata</taxon>
        <taxon>Craniata</taxon>
        <taxon>Vertebrata</taxon>
        <taxon>Euteleostomi</taxon>
        <taxon>Archelosauria</taxon>
        <taxon>Archosauria</taxon>
        <taxon>Dinosauria</taxon>
        <taxon>Saurischia</taxon>
        <taxon>Theropoda</taxon>
        <taxon>Coelurosauria</taxon>
        <taxon>Aves</taxon>
        <taxon>Neognathae</taxon>
        <taxon>Neoaves</taxon>
        <taxon>Telluraves</taxon>
        <taxon>Australaves</taxon>
        <taxon>Passeriformes</taxon>
        <taxon>Sturnidae</taxon>
        <taxon>Lamprotornis</taxon>
    </lineage>
</organism>
<reference evidence="15 16" key="2">
    <citation type="journal article" date="2021" name="J. Hered.">
        <title>Feather Gene Expression Elucidates the Developmental Basis of Plumage Iridescence in African Starlings.</title>
        <authorList>
            <person name="Rubenstein D.R."/>
            <person name="Corvelo A."/>
            <person name="MacManes M.D."/>
            <person name="Maia R."/>
            <person name="Narzisi G."/>
            <person name="Rousaki A."/>
            <person name="Vandenabeele P."/>
            <person name="Shawkey M.D."/>
            <person name="Solomon J."/>
        </authorList>
    </citation>
    <scope>NUCLEOTIDE SEQUENCE [LARGE SCALE GENOMIC DNA]</scope>
    <source>
        <strain evidence="15">SS15</strain>
    </source>
</reference>
<evidence type="ECO:0000256" key="6">
    <source>
        <dbReference type="ARBA" id="ARBA00022777"/>
    </source>
</evidence>
<dbReference type="GO" id="GO:0005524">
    <property type="term" value="F:ATP binding"/>
    <property type="evidence" value="ECO:0007669"/>
    <property type="project" value="UniProtKB-KW"/>
</dbReference>
<dbReference type="InterPro" id="IPR000719">
    <property type="entry name" value="Prot_kinase_dom"/>
</dbReference>
<sequence>MFWPIAVVPRNSYRCAQGNDWMNLPLLLAAITAVYIEDQGNLQETATAVYLKLDLNELPVGGSKHTMNEHLHVGSHGQIQVQQLFEDNSNKRMVLTTQPNGLTTLGKSGLPLVQDRQSESAHRRQGSSSSLKSADGTGKVKASVITPEQAMKQYMQKLTSFEHHEIFNYPEIYFLGPNAKKRQGVIGGSNNCGYDDDQGSYIQVPHDHIAYSCYEHQRVYTYIQSRFYRAPEVILGARYGMPIDMWSLGCILAELLTGYPLLPGEDEGDQLACMIELLGMPSPKLLDTSKRAKNFVSSKGYPRYCSITTLSDGSVILNGGRSRRGKLRGPPESREWSNALKGCDDPLFLDFLKQCLEWDPAVRMTPCQALRHPWLRRRLPKPPTGEKASAKRLTESTGAITSISKLPPTSSSTSKLRTNLAQMTDANGNIQQRTVLPKLFNRYVSDVMQLALINIGGLRSLENEKNRLKVKDENRLKVKIRHQRWSHGVHCPRRQHRSLDRIHLHPSKSKHFPSTSMSPSKHKWVTWLQVTPSSLSLRSVTSGGGRAGPVQLNGAGRMVAAAAQM</sequence>
<feature type="domain" description="Protein kinase" evidence="13">
    <location>
        <begin position="1"/>
        <end position="375"/>
    </location>
</feature>
<comment type="caution">
    <text evidence="14">The sequence shown here is derived from an EMBL/GenBank/DDBJ whole genome shotgun (WGS) entry which is preliminary data.</text>
</comment>
<dbReference type="InterPro" id="IPR042521">
    <property type="entry name" value="DYRK"/>
</dbReference>
<evidence type="ECO:0000256" key="4">
    <source>
        <dbReference type="ARBA" id="ARBA00022679"/>
    </source>
</evidence>
<dbReference type="Proteomes" id="UP000618051">
    <property type="component" value="Unassembled WGS sequence"/>
</dbReference>
<evidence type="ECO:0000256" key="1">
    <source>
        <dbReference type="ARBA" id="ARBA00001946"/>
    </source>
</evidence>
<dbReference type="PROSITE" id="PS50011">
    <property type="entry name" value="PROTEIN_KINASE_DOM"/>
    <property type="match status" value="1"/>
</dbReference>
<dbReference type="PANTHER" id="PTHR24058">
    <property type="entry name" value="DUAL SPECIFICITY PROTEIN KINASE"/>
    <property type="match status" value="1"/>
</dbReference>
<evidence type="ECO:0000256" key="5">
    <source>
        <dbReference type="ARBA" id="ARBA00022741"/>
    </source>
</evidence>
<evidence type="ECO:0000313" key="14">
    <source>
        <dbReference type="EMBL" id="KAG0114059.1"/>
    </source>
</evidence>
<keyword evidence="3" id="KW-0723">Serine/threonine-protein kinase</keyword>
<comment type="catalytic activity">
    <reaction evidence="10">
        <text>L-threonyl-[protein] + ATP = O-phospho-L-threonyl-[protein] + ADP + H(+)</text>
        <dbReference type="Rhea" id="RHEA:46608"/>
        <dbReference type="Rhea" id="RHEA-COMP:11060"/>
        <dbReference type="Rhea" id="RHEA-COMP:11605"/>
        <dbReference type="ChEBI" id="CHEBI:15378"/>
        <dbReference type="ChEBI" id="CHEBI:30013"/>
        <dbReference type="ChEBI" id="CHEBI:30616"/>
        <dbReference type="ChEBI" id="CHEBI:61977"/>
        <dbReference type="ChEBI" id="CHEBI:456216"/>
        <dbReference type="EC" id="2.7.12.1"/>
    </reaction>
</comment>
<dbReference type="GO" id="GO:0005737">
    <property type="term" value="C:cytoplasm"/>
    <property type="evidence" value="ECO:0007669"/>
    <property type="project" value="TreeGrafter"/>
</dbReference>
<comment type="catalytic activity">
    <reaction evidence="11">
        <text>L-tyrosyl-[protein] + ATP = O-phospho-L-tyrosyl-[protein] + ADP + H(+)</text>
        <dbReference type="Rhea" id="RHEA:10596"/>
        <dbReference type="Rhea" id="RHEA-COMP:10136"/>
        <dbReference type="Rhea" id="RHEA-COMP:20101"/>
        <dbReference type="ChEBI" id="CHEBI:15378"/>
        <dbReference type="ChEBI" id="CHEBI:30616"/>
        <dbReference type="ChEBI" id="CHEBI:46858"/>
        <dbReference type="ChEBI" id="CHEBI:61978"/>
        <dbReference type="ChEBI" id="CHEBI:456216"/>
        <dbReference type="EC" id="2.7.12.1"/>
    </reaction>
</comment>
<dbReference type="Gene3D" id="1.10.510.10">
    <property type="entry name" value="Transferase(Phosphotransferase) domain 1"/>
    <property type="match status" value="1"/>
</dbReference>
<dbReference type="Gene3D" id="3.30.10.30">
    <property type="entry name" value="DYRK"/>
    <property type="match status" value="1"/>
</dbReference>
<dbReference type="GO" id="GO:0004674">
    <property type="term" value="F:protein serine/threonine kinase activity"/>
    <property type="evidence" value="ECO:0007669"/>
    <property type="project" value="UniProtKB-KW"/>
</dbReference>
<evidence type="ECO:0000256" key="8">
    <source>
        <dbReference type="ARBA" id="ARBA00023137"/>
    </source>
</evidence>
<accession>A0A835NFW1</accession>
<keyword evidence="8" id="KW-0829">Tyrosine-protein kinase</keyword>
<evidence type="ECO:0000259" key="13">
    <source>
        <dbReference type="PROSITE" id="PS50011"/>
    </source>
</evidence>
<dbReference type="InterPro" id="IPR011009">
    <property type="entry name" value="Kinase-like_dom_sf"/>
</dbReference>
<comment type="cofactor">
    <cofactor evidence="1">
        <name>Mg(2+)</name>
        <dbReference type="ChEBI" id="CHEBI:18420"/>
    </cofactor>
</comment>
<feature type="region of interest" description="Disordered" evidence="12">
    <location>
        <begin position="99"/>
        <end position="139"/>
    </location>
</feature>
<dbReference type="OrthoDB" id="9332038at2759"/>
<evidence type="ECO:0000256" key="9">
    <source>
        <dbReference type="ARBA" id="ARBA00049003"/>
    </source>
</evidence>
<dbReference type="AlphaFoldDB" id="A0A835NFW1"/>
<feature type="region of interest" description="Disordered" evidence="12">
    <location>
        <begin position="378"/>
        <end position="414"/>
    </location>
</feature>
<dbReference type="GO" id="GO:0005634">
    <property type="term" value="C:nucleus"/>
    <property type="evidence" value="ECO:0007669"/>
    <property type="project" value="TreeGrafter"/>
</dbReference>
<evidence type="ECO:0000256" key="11">
    <source>
        <dbReference type="ARBA" id="ARBA00051680"/>
    </source>
</evidence>
<name>A0A835NFW1_9PASS</name>
<dbReference type="SUPFAM" id="SSF56112">
    <property type="entry name" value="Protein kinase-like (PK-like)"/>
    <property type="match status" value="1"/>
</dbReference>
<reference evidence="14" key="1">
    <citation type="submission" date="2020-10" db="EMBL/GenBank/DDBJ databases">
        <title>Feather gene expression reveals the developmental basis of iridescence in African starlings.</title>
        <authorList>
            <person name="Rubenstein D.R."/>
        </authorList>
    </citation>
    <scope>NUCLEOTIDE SEQUENCE</scope>
    <source>
        <strain evidence="14">SS15</strain>
        <tissue evidence="14">Liver</tissue>
    </source>
</reference>
<dbReference type="FunFam" id="3.30.10.30:FF:000001">
    <property type="entry name" value="Dual specificity tyrosine-phosphorylation-regulated kinase 2"/>
    <property type="match status" value="1"/>
</dbReference>
<evidence type="ECO:0000256" key="2">
    <source>
        <dbReference type="ARBA" id="ARBA00013203"/>
    </source>
</evidence>
<evidence type="ECO:0000256" key="7">
    <source>
        <dbReference type="ARBA" id="ARBA00022840"/>
    </source>
</evidence>
<evidence type="ECO:0000313" key="16">
    <source>
        <dbReference type="Proteomes" id="UP000618051"/>
    </source>
</evidence>
<keyword evidence="4" id="KW-0808">Transferase</keyword>
<dbReference type="GO" id="GO:0005856">
    <property type="term" value="C:cytoskeleton"/>
    <property type="evidence" value="ECO:0007669"/>
    <property type="project" value="TreeGrafter"/>
</dbReference>
<protein>
    <recommendedName>
        <fullName evidence="2">dual-specificity kinase</fullName>
        <ecNumber evidence="2">2.7.12.1</ecNumber>
    </recommendedName>
</protein>
<dbReference type="GO" id="GO:0004713">
    <property type="term" value="F:protein tyrosine kinase activity"/>
    <property type="evidence" value="ECO:0007669"/>
    <property type="project" value="UniProtKB-KW"/>
</dbReference>
<keyword evidence="5" id="KW-0547">Nucleotide-binding</keyword>
<reference evidence="15" key="3">
    <citation type="submission" date="2022-01" db="EMBL/GenBank/DDBJ databases">
        <authorList>
            <person name="Rubenstein D.R."/>
        </authorList>
    </citation>
    <scope>NUCLEOTIDE SEQUENCE</scope>
    <source>
        <strain evidence="15">SS15</strain>
        <tissue evidence="15">Liver</tissue>
    </source>
</reference>
<proteinExistence type="predicted"/>
<feature type="compositionally biased region" description="Low complexity" evidence="12">
    <location>
        <begin position="400"/>
        <end position="414"/>
    </location>
</feature>
<keyword evidence="6" id="KW-0418">Kinase</keyword>